<evidence type="ECO:0000313" key="2">
    <source>
        <dbReference type="EMBL" id="KAK6949518.1"/>
    </source>
</evidence>
<gene>
    <name evidence="2" type="ORF">Daesc_009600</name>
</gene>
<feature type="signal peptide" evidence="1">
    <location>
        <begin position="1"/>
        <end position="18"/>
    </location>
</feature>
<protein>
    <submittedName>
        <fullName evidence="2">Uncharacterized protein</fullName>
    </submittedName>
</protein>
<dbReference type="Proteomes" id="UP001369815">
    <property type="component" value="Unassembled WGS sequence"/>
</dbReference>
<evidence type="ECO:0000313" key="3">
    <source>
        <dbReference type="Proteomes" id="UP001369815"/>
    </source>
</evidence>
<feature type="chain" id="PRO_5043657533" evidence="1">
    <location>
        <begin position="19"/>
        <end position="235"/>
    </location>
</feature>
<proteinExistence type="predicted"/>
<keyword evidence="1" id="KW-0732">Signal</keyword>
<comment type="caution">
    <text evidence="2">The sequence shown here is derived from an EMBL/GenBank/DDBJ whole genome shotgun (WGS) entry which is preliminary data.</text>
</comment>
<keyword evidence="3" id="KW-1185">Reference proteome</keyword>
<name>A0AAX6MA07_9PEZI</name>
<accession>A0AAX6MA07</accession>
<organism evidence="2 3">
    <name type="scientific">Daldinia eschscholtzii</name>
    <dbReference type="NCBI Taxonomy" id="292717"/>
    <lineage>
        <taxon>Eukaryota</taxon>
        <taxon>Fungi</taxon>
        <taxon>Dikarya</taxon>
        <taxon>Ascomycota</taxon>
        <taxon>Pezizomycotina</taxon>
        <taxon>Sordariomycetes</taxon>
        <taxon>Xylariomycetidae</taxon>
        <taxon>Xylariales</taxon>
        <taxon>Hypoxylaceae</taxon>
        <taxon>Daldinia</taxon>
    </lineage>
</organism>
<reference evidence="2 3" key="1">
    <citation type="journal article" date="2024" name="Front Chem Biol">
        <title>Unveiling the potential of Daldinia eschscholtzii MFLUCC 19-0629 through bioactivity and bioinformatics studies for enhanced sustainable agriculture production.</title>
        <authorList>
            <person name="Brooks S."/>
            <person name="Weaver J.A."/>
            <person name="Klomchit A."/>
            <person name="Alharthi S.A."/>
            <person name="Onlamun T."/>
            <person name="Nurani R."/>
            <person name="Vong T.K."/>
            <person name="Alberti F."/>
            <person name="Greco C."/>
        </authorList>
    </citation>
    <scope>NUCLEOTIDE SEQUENCE [LARGE SCALE GENOMIC DNA]</scope>
    <source>
        <strain evidence="2">MFLUCC 19-0629</strain>
    </source>
</reference>
<evidence type="ECO:0000256" key="1">
    <source>
        <dbReference type="SAM" id="SignalP"/>
    </source>
</evidence>
<sequence>MLRSLFTLTNLLLSTAVALPSGIIRSSHLSGGLSPRGSCATQAADATNDGDQGGAGVQLSNGGSGTRSYFVYENSCDSIPLKYVTVDAGKSKFVALPALFQGRIVRGTDANLDGQPHLLGTWLEIGLDGTGKGYGDVSLIRGCDGAVTLATDDGTGVSTGFDDPSVLADAPDGVFELGSDGSKVIEATEGLLSVVVDAVRDYLASKLGYDKAYIDDYHGNPVICSSNERFKATFY</sequence>
<dbReference type="AlphaFoldDB" id="A0AAX6MA07"/>
<dbReference type="EMBL" id="JBANMG010000009">
    <property type="protein sequence ID" value="KAK6949518.1"/>
    <property type="molecule type" value="Genomic_DNA"/>
</dbReference>